<dbReference type="KEGG" id="harc:HARCEL1_11735"/>
<dbReference type="Gene3D" id="3.40.720.10">
    <property type="entry name" value="Alkaline Phosphatase, subunit A"/>
    <property type="match status" value="1"/>
</dbReference>
<dbReference type="SUPFAM" id="SSF53649">
    <property type="entry name" value="Alkaline phosphatase-like"/>
    <property type="match status" value="1"/>
</dbReference>
<comment type="similarity">
    <text evidence="1">Belongs to the sulfatase family.</text>
</comment>
<dbReference type="InterPro" id="IPR017850">
    <property type="entry name" value="Alkaline_phosphatase_core_sf"/>
</dbReference>
<dbReference type="GeneID" id="36513188"/>
<name>A0A2R4X3E9_9EURY</name>
<dbReference type="InterPro" id="IPR000917">
    <property type="entry name" value="Sulfatase_N"/>
</dbReference>
<evidence type="ECO:0000313" key="3">
    <source>
        <dbReference type="EMBL" id="AWB28329.1"/>
    </source>
</evidence>
<proteinExistence type="inferred from homology"/>
<dbReference type="AlphaFoldDB" id="A0A2R4X3E9"/>
<dbReference type="InterPro" id="IPR050738">
    <property type="entry name" value="Sulfatase"/>
</dbReference>
<reference evidence="3 4" key="1">
    <citation type="submission" date="2018-04" db="EMBL/GenBank/DDBJ databases">
        <title>Halococcoides cellulosivorans gen. nov., sp. nov., an extremely halophilic cellulose-utilizing haloarchaeon from hypersaline lakes.</title>
        <authorList>
            <person name="Sorokin D.Y."/>
            <person name="Toshchakov S.V."/>
            <person name="Samarov N.I."/>
            <person name="Korzhenkov A."/>
            <person name="Kublanov I.V."/>
        </authorList>
    </citation>
    <scope>NUCLEOTIDE SEQUENCE [LARGE SCALE GENOMIC DNA]</scope>
    <source>
        <strain evidence="3 4">HArcel1</strain>
    </source>
</reference>
<dbReference type="RefSeq" id="WP_108383777.1">
    <property type="nucleotide sequence ID" value="NZ_CP028858.1"/>
</dbReference>
<dbReference type="Proteomes" id="UP000244727">
    <property type="component" value="Chromosome"/>
</dbReference>
<dbReference type="Pfam" id="PF00884">
    <property type="entry name" value="Sulfatase"/>
    <property type="match status" value="1"/>
</dbReference>
<feature type="domain" description="Sulfatase N-terminal" evidence="2">
    <location>
        <begin position="5"/>
        <end position="346"/>
    </location>
</feature>
<dbReference type="EMBL" id="CP028858">
    <property type="protein sequence ID" value="AWB28329.1"/>
    <property type="molecule type" value="Genomic_DNA"/>
</dbReference>
<accession>A0A2R4X3E9</accession>
<protein>
    <submittedName>
        <fullName evidence="3">Sulfatase</fullName>
    </submittedName>
</protein>
<organism evidence="3 4">
    <name type="scientific">Halococcoides cellulosivorans</name>
    <dbReference type="NCBI Taxonomy" id="1679096"/>
    <lineage>
        <taxon>Archaea</taxon>
        <taxon>Methanobacteriati</taxon>
        <taxon>Methanobacteriota</taxon>
        <taxon>Stenosarchaea group</taxon>
        <taxon>Halobacteria</taxon>
        <taxon>Halobacteriales</taxon>
        <taxon>Haloarculaceae</taxon>
        <taxon>Halococcoides</taxon>
    </lineage>
</organism>
<dbReference type="GO" id="GO:0004065">
    <property type="term" value="F:arylsulfatase activity"/>
    <property type="evidence" value="ECO:0007669"/>
    <property type="project" value="TreeGrafter"/>
</dbReference>
<dbReference type="PANTHER" id="PTHR42693:SF33">
    <property type="entry name" value="ARYLSULFATASE"/>
    <property type="match status" value="1"/>
</dbReference>
<evidence type="ECO:0000313" key="4">
    <source>
        <dbReference type="Proteomes" id="UP000244727"/>
    </source>
</evidence>
<dbReference type="PANTHER" id="PTHR42693">
    <property type="entry name" value="ARYLSULFATASE FAMILY MEMBER"/>
    <property type="match status" value="1"/>
</dbReference>
<sequence length="485" mass="53316">MAAPPNIVLFVTDTTRVDDAYDDSVAPTLAALGDRGLRATNAFATAPWTLPSHASILTGTVPSKHGAHADHEFLDDALPTLPGLLSEAGYETQCVSNNTWLAAESGFERGFDDFHHMWQLLQSSTSLSELVDVTDEDRLHTVASTLFEGNPLVNTTNALYRLYRDHRGDDGAERTTRWIRDWVADRSAERPFFLLANYIEPHLDYRPPRRLAAAHLPEDIGYEEAIAVSQAPWGYLAGHVSMSDRDFRALRGLYRAEIAHIDEQIAAVRAALADAGELENTVFVVVADHGENLGDHGLMDHQYCLYDSLVHVPLVISGGAFEGWGDLHEFVSLADIVPTLLDAAGVEAPDARAGFQGRSIHPTADADPRAFVVSEYRGPVPSIDALEHHVGDLPASVYDLDRSLRAIRTAEYKLVRGSDGTTELYDVATDPDEQRDVAASNPRVVRRLERRLDDWLSAFDHADPDGSVAIGGQRKARLEQLGYLQ</sequence>
<keyword evidence="4" id="KW-1185">Reference proteome</keyword>
<dbReference type="CDD" id="cd16148">
    <property type="entry name" value="sulfatase_like"/>
    <property type="match status" value="1"/>
</dbReference>
<evidence type="ECO:0000256" key="1">
    <source>
        <dbReference type="ARBA" id="ARBA00008779"/>
    </source>
</evidence>
<evidence type="ECO:0000259" key="2">
    <source>
        <dbReference type="Pfam" id="PF00884"/>
    </source>
</evidence>
<gene>
    <name evidence="3" type="ORF">HARCEL1_11735</name>
</gene>